<evidence type="ECO:0000313" key="1">
    <source>
        <dbReference type="EMBL" id="KHN07940.1"/>
    </source>
</evidence>
<dbReference type="EMBL" id="KN666462">
    <property type="protein sequence ID" value="KHN07940.1"/>
    <property type="molecule type" value="Genomic_DNA"/>
</dbReference>
<accession>A0A0B2PF60</accession>
<dbReference type="SUPFAM" id="SSF50249">
    <property type="entry name" value="Nucleic acid-binding proteins"/>
    <property type="match status" value="1"/>
</dbReference>
<dbReference type="Gene3D" id="2.40.50.140">
    <property type="entry name" value="Nucleic acid-binding proteins"/>
    <property type="match status" value="1"/>
</dbReference>
<dbReference type="AlphaFoldDB" id="A0A0B2PF60"/>
<name>A0A0B2PF60_GLYSO</name>
<proteinExistence type="predicted"/>
<gene>
    <name evidence="1" type="ORF">glysoja_048020</name>
</gene>
<sequence>MLIDVIGIVEEVKFQLPNGNPARVVFNLKDLSGQIVRCTLWSDHATKFSCSWINHL</sequence>
<dbReference type="InterPro" id="IPR012340">
    <property type="entry name" value="NA-bd_OB-fold"/>
</dbReference>
<dbReference type="Proteomes" id="UP000053555">
    <property type="component" value="Unassembled WGS sequence"/>
</dbReference>
<organism evidence="1">
    <name type="scientific">Glycine soja</name>
    <name type="common">Wild soybean</name>
    <dbReference type="NCBI Taxonomy" id="3848"/>
    <lineage>
        <taxon>Eukaryota</taxon>
        <taxon>Viridiplantae</taxon>
        <taxon>Streptophyta</taxon>
        <taxon>Embryophyta</taxon>
        <taxon>Tracheophyta</taxon>
        <taxon>Spermatophyta</taxon>
        <taxon>Magnoliopsida</taxon>
        <taxon>eudicotyledons</taxon>
        <taxon>Gunneridae</taxon>
        <taxon>Pentapetalae</taxon>
        <taxon>rosids</taxon>
        <taxon>fabids</taxon>
        <taxon>Fabales</taxon>
        <taxon>Fabaceae</taxon>
        <taxon>Papilionoideae</taxon>
        <taxon>50 kb inversion clade</taxon>
        <taxon>NPAAA clade</taxon>
        <taxon>indigoferoid/millettioid clade</taxon>
        <taxon>Phaseoleae</taxon>
        <taxon>Glycine</taxon>
        <taxon>Glycine subgen. Soja</taxon>
    </lineage>
</organism>
<protein>
    <submittedName>
        <fullName evidence="1">Uncharacterized protein</fullName>
    </submittedName>
</protein>
<reference evidence="1" key="1">
    <citation type="submission" date="2014-07" db="EMBL/GenBank/DDBJ databases">
        <title>Identification of a novel salt tolerance gene in wild soybean by whole-genome sequencing.</title>
        <authorList>
            <person name="Lam H.-M."/>
            <person name="Qi X."/>
            <person name="Li M.-W."/>
            <person name="Liu X."/>
            <person name="Xie M."/>
            <person name="Ni M."/>
            <person name="Xu X."/>
        </authorList>
    </citation>
    <scope>NUCLEOTIDE SEQUENCE [LARGE SCALE GENOMIC DNA]</scope>
    <source>
        <tissue evidence="1">Root</tissue>
    </source>
</reference>